<dbReference type="Proteomes" id="UP000199550">
    <property type="component" value="Unassembled WGS sequence"/>
</dbReference>
<evidence type="ECO:0008006" key="4">
    <source>
        <dbReference type="Google" id="ProtNLM"/>
    </source>
</evidence>
<evidence type="ECO:0000313" key="3">
    <source>
        <dbReference type="Proteomes" id="UP000199550"/>
    </source>
</evidence>
<feature type="transmembrane region" description="Helical" evidence="1">
    <location>
        <begin position="272"/>
        <end position="291"/>
    </location>
</feature>
<keyword evidence="3" id="KW-1185">Reference proteome</keyword>
<feature type="transmembrane region" description="Helical" evidence="1">
    <location>
        <begin position="27"/>
        <end position="48"/>
    </location>
</feature>
<keyword evidence="1" id="KW-0472">Membrane</keyword>
<organism evidence="2 3">
    <name type="scientific">Loktanella salsilacus</name>
    <dbReference type="NCBI Taxonomy" id="195913"/>
    <lineage>
        <taxon>Bacteria</taxon>
        <taxon>Pseudomonadati</taxon>
        <taxon>Pseudomonadota</taxon>
        <taxon>Alphaproteobacteria</taxon>
        <taxon>Rhodobacterales</taxon>
        <taxon>Roseobacteraceae</taxon>
        <taxon>Loktanella</taxon>
    </lineage>
</organism>
<evidence type="ECO:0000313" key="2">
    <source>
        <dbReference type="EMBL" id="SFL17412.1"/>
    </source>
</evidence>
<keyword evidence="1" id="KW-1133">Transmembrane helix</keyword>
<proteinExistence type="predicted"/>
<feature type="transmembrane region" description="Helical" evidence="1">
    <location>
        <begin position="393"/>
        <end position="420"/>
    </location>
</feature>
<dbReference type="STRING" id="195913.SAMN04488004_109105"/>
<keyword evidence="1" id="KW-0812">Transmembrane</keyword>
<feature type="transmembrane region" description="Helical" evidence="1">
    <location>
        <begin position="227"/>
        <end position="260"/>
    </location>
</feature>
<dbReference type="RefSeq" id="WP_090189032.1">
    <property type="nucleotide sequence ID" value="NZ_FOTF01000009.1"/>
</dbReference>
<protein>
    <recommendedName>
        <fullName evidence="4">O-antigen ligase like membrane protein</fullName>
    </recommendedName>
</protein>
<feature type="transmembrane region" description="Helical" evidence="1">
    <location>
        <begin position="349"/>
        <end position="373"/>
    </location>
</feature>
<dbReference type="AlphaFoldDB" id="A0A1I4FHK5"/>
<feature type="transmembrane region" description="Helical" evidence="1">
    <location>
        <begin position="60"/>
        <end position="81"/>
    </location>
</feature>
<feature type="transmembrane region" description="Helical" evidence="1">
    <location>
        <begin position="149"/>
        <end position="174"/>
    </location>
</feature>
<accession>A0A1I4FHK5</accession>
<dbReference type="EMBL" id="FOTF01000009">
    <property type="protein sequence ID" value="SFL17412.1"/>
    <property type="molecule type" value="Genomic_DNA"/>
</dbReference>
<sequence>MILVAVMMPFGMLAIVGLPKLGGLSLLAVNVASAAAVGAGILLLLGRLMRGDPIRLEPSAIAILIFAAYTIFSATVLVRLFSGEIMVFSLSRSAGGVRVSTAFLWGKVWLSPGSSNISQTFYIVLASGLFIVAVNQLSRRGAAFGDQCMAWAAGVNLGLGVLDMAALDPVLALIRTASYSLMNEATVAGIPRVIGGFSESASFGAFSAVLFAYFATLALRTGRRRDAVLALGNGVFACLALSATGLLAVAVVTCILMLQVQVRVPEQTSRGMLLGFAVVLAAGGLGLAAALTMTDAPAMVASVINDLIINKSQSSSGLERSAWMMGGLEALQQSMGLGVGAGSLRSNGLLFVLLGSVGIPGTAAFCAFLILAFGGRAIAGQEDTLAATRLGAVAALVSLMLSATVPDPGVPLIFLAALAVATRRNPATVDAAPMPRMPHLQTRSLVQ</sequence>
<name>A0A1I4FHK5_9RHOB</name>
<feature type="transmembrane region" description="Helical" evidence="1">
    <location>
        <begin position="194"/>
        <end position="215"/>
    </location>
</feature>
<feature type="transmembrane region" description="Helical" evidence="1">
    <location>
        <begin position="119"/>
        <end position="137"/>
    </location>
</feature>
<evidence type="ECO:0000256" key="1">
    <source>
        <dbReference type="SAM" id="Phobius"/>
    </source>
</evidence>
<reference evidence="2 3" key="1">
    <citation type="submission" date="2016-10" db="EMBL/GenBank/DDBJ databases">
        <authorList>
            <person name="de Groot N.N."/>
        </authorList>
    </citation>
    <scope>NUCLEOTIDE SEQUENCE [LARGE SCALE GENOMIC DNA]</scope>
    <source>
        <strain evidence="2 3">DSM 16199</strain>
    </source>
</reference>
<gene>
    <name evidence="2" type="ORF">SAMN04488004_109105</name>
</gene>
<dbReference type="OrthoDB" id="7010242at2"/>